<dbReference type="InterPro" id="IPR036291">
    <property type="entry name" value="NAD(P)-bd_dom_sf"/>
</dbReference>
<evidence type="ECO:0000259" key="1">
    <source>
        <dbReference type="Pfam" id="PF01370"/>
    </source>
</evidence>
<feature type="domain" description="NAD-dependent epimerase/dehydratase" evidence="1">
    <location>
        <begin position="6"/>
        <end position="213"/>
    </location>
</feature>
<evidence type="ECO:0000313" key="2">
    <source>
        <dbReference type="EMBL" id="QYO76452.1"/>
    </source>
</evidence>
<dbReference type="SUPFAM" id="SSF51735">
    <property type="entry name" value="NAD(P)-binding Rossmann-fold domains"/>
    <property type="match status" value="1"/>
</dbReference>
<gene>
    <name evidence="2" type="ORF">K1X15_17935</name>
</gene>
<dbReference type="EMBL" id="CP080590">
    <property type="protein sequence ID" value="QYO76452.1"/>
    <property type="molecule type" value="Genomic_DNA"/>
</dbReference>
<evidence type="ECO:0000313" key="3">
    <source>
        <dbReference type="Proteomes" id="UP000825799"/>
    </source>
</evidence>
<sequence length="320" mass="35113">MSKGKVTVLGSNGHIGNAAMIAFRDAGWTVTGLGRANRRPVAGTAFVAGDADEVAVVRAAIADADIVFQGLHLPYDQWGNGRAERQLQVVLDAMGSSGKTLLFPGTIYNYRASDRAIAPGLRQSAEKPRGDIRIRLEQMLQAAAESGNIRVIILRAGDFYGPGNRDDWYDAAMFMNFARGTIHHMGDLQTRHSWAYLPDLARAFAVVAEQRDGFGRFENFHFAGHWVNHGQIMAAIQSGLGRRLKVAPLPWWMLRAMGLVNPVMRDIYRMRYLWLNEMELVDPRLDALLGPGFGTPFEAAVAATVTELVAAKHTAARKAA</sequence>
<dbReference type="Pfam" id="PF01370">
    <property type="entry name" value="Epimerase"/>
    <property type="match status" value="1"/>
</dbReference>
<dbReference type="RefSeq" id="WP_220304941.1">
    <property type="nucleotide sequence ID" value="NZ_CP080590.1"/>
</dbReference>
<protein>
    <submittedName>
        <fullName evidence="2">NAD-dependent epimerase/dehydratase family protein</fullName>
    </submittedName>
</protein>
<name>A0ABX8WCQ3_9HYPH</name>
<keyword evidence="3" id="KW-1185">Reference proteome</keyword>
<dbReference type="InterPro" id="IPR001509">
    <property type="entry name" value="Epimerase_deHydtase"/>
</dbReference>
<dbReference type="Proteomes" id="UP000825799">
    <property type="component" value="Chromosome"/>
</dbReference>
<dbReference type="Gene3D" id="3.40.50.720">
    <property type="entry name" value="NAD(P)-binding Rossmann-like Domain"/>
    <property type="match status" value="1"/>
</dbReference>
<organism evidence="2 3">
    <name type="scientific">Devosia salina</name>
    <dbReference type="NCBI Taxonomy" id="2860336"/>
    <lineage>
        <taxon>Bacteria</taxon>
        <taxon>Pseudomonadati</taxon>
        <taxon>Pseudomonadota</taxon>
        <taxon>Alphaproteobacteria</taxon>
        <taxon>Hyphomicrobiales</taxon>
        <taxon>Devosiaceae</taxon>
        <taxon>Devosia</taxon>
    </lineage>
</organism>
<proteinExistence type="predicted"/>
<accession>A0ABX8WCQ3</accession>
<reference evidence="2 3" key="1">
    <citation type="submission" date="2021-08" db="EMBL/GenBank/DDBJ databases">
        <title>Devosia salina sp. nov., isolated from the South China Sea sediment.</title>
        <authorList>
            <person name="Zhou Z."/>
        </authorList>
    </citation>
    <scope>NUCLEOTIDE SEQUENCE [LARGE SCALE GENOMIC DNA]</scope>
    <source>
        <strain evidence="2 3">SCS-3</strain>
    </source>
</reference>